<sequence length="240" mass="27186">MKLNLAILLPLLFVFLSPAEASIQVMGTRVIFNAKEKEQSVRINNVGDAPALIQVWLDSRRESKIDDKENLPFVINPPISRINKGKGKVLRIFPTDETATKYPQDRETMLWINILDIPPEDENAEDKNLMNIAVRTRLKFFYRPAGLKGDLITASENVQWSSQKTATGYKFTGKNNSPYYISFASIKLVGQEKSILQGDTIEPFSSKDFEFKDIKAMANPVLNYTFITDLGAFVSKEFKL</sequence>
<evidence type="ECO:0000259" key="5">
    <source>
        <dbReference type="Pfam" id="PF02753"/>
    </source>
</evidence>
<protein>
    <submittedName>
        <fullName evidence="6">Molecular chaperone</fullName>
    </submittedName>
</protein>
<keyword evidence="3" id="KW-0732">Signal</keyword>
<dbReference type="PANTHER" id="PTHR30251">
    <property type="entry name" value="PILUS ASSEMBLY CHAPERONE"/>
    <property type="match status" value="1"/>
</dbReference>
<dbReference type="Proteomes" id="UP000734343">
    <property type="component" value="Unassembled WGS sequence"/>
</dbReference>
<dbReference type="Pfam" id="PF00345">
    <property type="entry name" value="PapD_N"/>
    <property type="match status" value="1"/>
</dbReference>
<dbReference type="InterPro" id="IPR018046">
    <property type="entry name" value="Pili_assmbl_chaperone_CS"/>
</dbReference>
<evidence type="ECO:0000259" key="4">
    <source>
        <dbReference type="Pfam" id="PF00345"/>
    </source>
</evidence>
<dbReference type="Pfam" id="PF02753">
    <property type="entry name" value="PapD_C"/>
    <property type="match status" value="1"/>
</dbReference>
<keyword evidence="2" id="KW-0393">Immunoglobulin domain</keyword>
<feature type="signal peptide" evidence="3">
    <location>
        <begin position="1"/>
        <end position="21"/>
    </location>
</feature>
<comment type="caution">
    <text evidence="6">The sequence shown here is derived from an EMBL/GenBank/DDBJ whole genome shotgun (WGS) entry which is preliminary data.</text>
</comment>
<dbReference type="InterPro" id="IPR050643">
    <property type="entry name" value="Periplasmic_pilus_chap"/>
</dbReference>
<dbReference type="PROSITE" id="PS00635">
    <property type="entry name" value="PILI_CHAPERONE"/>
    <property type="match status" value="1"/>
</dbReference>
<dbReference type="RefSeq" id="WP_217173602.1">
    <property type="nucleotide sequence ID" value="NZ_CP126169.1"/>
</dbReference>
<evidence type="ECO:0000313" key="7">
    <source>
        <dbReference type="Proteomes" id="UP000734343"/>
    </source>
</evidence>
<gene>
    <name evidence="6" type="ORF">J1778_13460</name>
</gene>
<evidence type="ECO:0000256" key="3">
    <source>
        <dbReference type="SAM" id="SignalP"/>
    </source>
</evidence>
<dbReference type="PANTHER" id="PTHR30251:SF2">
    <property type="entry name" value="FIMBRIAL CHAPERONE YADV-RELATED"/>
    <property type="match status" value="1"/>
</dbReference>
<evidence type="ECO:0000313" key="6">
    <source>
        <dbReference type="EMBL" id="MBU9856287.1"/>
    </source>
</evidence>
<accession>A0ABS6LW27</accession>
<dbReference type="InterPro" id="IPR016147">
    <property type="entry name" value="Pili_assmbl_chaperone_N"/>
</dbReference>
<evidence type="ECO:0000256" key="2">
    <source>
        <dbReference type="ARBA" id="ARBA00023319"/>
    </source>
</evidence>
<keyword evidence="1" id="KW-1029">Fimbrium biogenesis</keyword>
<keyword evidence="7" id="KW-1185">Reference proteome</keyword>
<feature type="domain" description="Pili assembly chaperone N-terminal" evidence="4">
    <location>
        <begin position="22"/>
        <end position="147"/>
    </location>
</feature>
<reference evidence="6 7" key="1">
    <citation type="submission" date="2021-03" db="EMBL/GenBank/DDBJ databases">
        <title>Five novel Rahnella species.</title>
        <authorList>
            <person name="Brady C."/>
            <person name="Asselin J."/>
            <person name="Beer S."/>
            <person name="Bruberg M.B."/>
            <person name="Crampton B."/>
            <person name="Venter S."/>
            <person name="Arnold D."/>
            <person name="Denman S."/>
        </authorList>
    </citation>
    <scope>NUCLEOTIDE SEQUENCE [LARGE SCALE GENOMIC DNA]</scope>
    <source>
        <strain evidence="6 7">H11b</strain>
    </source>
</reference>
<feature type="chain" id="PRO_5047330607" evidence="3">
    <location>
        <begin position="22"/>
        <end position="240"/>
    </location>
</feature>
<evidence type="ECO:0000256" key="1">
    <source>
        <dbReference type="ARBA" id="ARBA00022558"/>
    </source>
</evidence>
<dbReference type="InterPro" id="IPR016148">
    <property type="entry name" value="Pili_assmbl_chaperone_C"/>
</dbReference>
<organism evidence="6 7">
    <name type="scientific">Rahnella bonaserana</name>
    <dbReference type="NCBI Taxonomy" id="2816248"/>
    <lineage>
        <taxon>Bacteria</taxon>
        <taxon>Pseudomonadati</taxon>
        <taxon>Pseudomonadota</taxon>
        <taxon>Gammaproteobacteria</taxon>
        <taxon>Enterobacterales</taxon>
        <taxon>Yersiniaceae</taxon>
        <taxon>Rahnella</taxon>
    </lineage>
</organism>
<feature type="domain" description="Pili assembly chaperone C-terminal" evidence="5">
    <location>
        <begin position="174"/>
        <end position="233"/>
    </location>
</feature>
<name>A0ABS6LW27_9GAMM</name>
<proteinExistence type="predicted"/>
<dbReference type="EMBL" id="JAFMOW010000063">
    <property type="protein sequence ID" value="MBU9856287.1"/>
    <property type="molecule type" value="Genomic_DNA"/>
</dbReference>